<gene>
    <name evidence="1" type="ORF">vB_SscM-1_045</name>
</gene>
<protein>
    <submittedName>
        <fullName evidence="1">Uncharacterized protein</fullName>
    </submittedName>
</protein>
<accession>A0A1X9I9L7</accession>
<name>A0A1X9I9L7_9CAUD</name>
<evidence type="ECO:0000313" key="2">
    <source>
        <dbReference type="Proteomes" id="UP000224459"/>
    </source>
</evidence>
<organism evidence="1 2">
    <name type="scientific">Staphylococcus phage vB_SscM-1</name>
    <dbReference type="NCBI Taxonomy" id="1868844"/>
    <lineage>
        <taxon>Viruses</taxon>
        <taxon>Duplodnaviria</taxon>
        <taxon>Heunggongvirae</taxon>
        <taxon>Uroviricota</taxon>
        <taxon>Caudoviricetes</taxon>
        <taxon>Herelleviridae</taxon>
        <taxon>Twortvirinae</taxon>
        <taxon>Sciuriunavirus</taxon>
        <taxon>Sciuriunavirus SscM1</taxon>
    </lineage>
</organism>
<dbReference type="EMBL" id="KX171212">
    <property type="protein sequence ID" value="ANT44708.1"/>
    <property type="molecule type" value="Genomic_DNA"/>
</dbReference>
<evidence type="ECO:0000313" key="1">
    <source>
        <dbReference type="EMBL" id="ANT44708.1"/>
    </source>
</evidence>
<proteinExistence type="predicted"/>
<dbReference type="Proteomes" id="UP000224459">
    <property type="component" value="Segment"/>
</dbReference>
<reference evidence="2" key="1">
    <citation type="submission" date="2016-04" db="EMBL/GenBank/DDBJ databases">
        <authorList>
            <person name="Gasior T."/>
        </authorList>
    </citation>
    <scope>NUCLEOTIDE SEQUENCE [LARGE SCALE GENOMIC DNA]</scope>
</reference>
<sequence length="75" mass="9308">MDFQEYIKQEKLRVNKMTPKQKEYILASHYYLYRLGIDKKDIELDLVDKERANEIIDNIHEMRSEDLWEAYTHDW</sequence>
<keyword evidence="2" id="KW-1185">Reference proteome</keyword>